<feature type="region of interest" description="Disordered" evidence="2">
    <location>
        <begin position="178"/>
        <end position="233"/>
    </location>
</feature>
<feature type="coiled-coil region" evidence="1">
    <location>
        <begin position="443"/>
        <end position="484"/>
    </location>
</feature>
<evidence type="ECO:0000256" key="2">
    <source>
        <dbReference type="SAM" id="MobiDB-lite"/>
    </source>
</evidence>
<dbReference type="Gene3D" id="2.60.120.650">
    <property type="entry name" value="Cupin"/>
    <property type="match status" value="1"/>
</dbReference>
<gene>
    <name evidence="4" type="ORF">CYMTET_16582</name>
</gene>
<feature type="region of interest" description="Disordered" evidence="2">
    <location>
        <begin position="519"/>
        <end position="550"/>
    </location>
</feature>
<sequence length="971" mass="107020">MVMVSYHEEDVAITSMAATDHHEDDSWVSEFSFRPPPDLKEQPPIPIVCNDMKGMLLPGGRRGEERILYEGNPMRANAFEAAAGKAQSRKWRTSCRLLQEDGTPGETIQQWFKARGAEIGAEAVERPIAIYWPEDEAFYTGKLTAFHEVTGEHEMMYDDGESERIHLTLQTIQWLDECPRPTRRPPQPYDRKRRHSSNEAVEAIERDRSLKKTRQNANGVQAGKHFSEHDDLGELSQPSKECLEHLEQLWQRLYSAMKGDAPAKPATKSPCSAMGGKEAAEQCSLWAAAESAPVELSVDLPGSCMEESEAGKNAAGSHSAATSEDALAKAVAEPSCTTPEHASFVPAAGDDVKHSCARSTAPLLPGPAAGIDNTSPAEDRPPPAVDTSPAEDHPPPAVDTSPAEDRPSTSPEDRSPPAEDHVQRHFDAGGNGDSPSDLAQSEMEALEKEVAVTLRHAEEARQRAEEAKDALEVAMERRRRFELKAVEALQKVPAVWGCRADEHSWWHCSSSDEELPKAATNTAGSTAKKTRHAGQEPGPTRSAHSGGHVREGRTAYVGGATPEEVLQGYPGYEHVLGYLTEQGALKLVIDDPWDHINGCSALLDLRGVVGAKSKVKALRGHFACLKQTVPEKGCMMNVVNDHLVRGDDSFAQLLRVVKDKFVAAASPFRMMDVDAREKFFLTLLRDNVPFEFPYLASVALEAFPPVSAKMSEGASPDPEEPSHPWEPECFVDATQSKLRVILEECEERCAPVQPRQKTASPSPSARLPTPETGAPIRPRLWGAGIVSPWLYFMGMFSTFGCHFEDYAFGSANVILAEPGAQVWAVWYSVPRASLGLLHEFIEGKMGTAYNLKCLEARSLWLDPEEVAAWKSSEGLHIPVYRHVQSPGDYIVTDYGAVHWGINLGVGWKAALNFAFPGWSMAAAEVHETYKKLEKKHGMRRHFRSAPDFDSAKWASSWIYKSIKEQRGRTRR</sequence>
<dbReference type="InterPro" id="IPR003347">
    <property type="entry name" value="JmjC_dom"/>
</dbReference>
<feature type="region of interest" description="Disordered" evidence="2">
    <location>
        <begin position="306"/>
        <end position="326"/>
    </location>
</feature>
<dbReference type="PROSITE" id="PS51184">
    <property type="entry name" value="JMJC"/>
    <property type="match status" value="1"/>
</dbReference>
<dbReference type="PANTHER" id="PTHR10694">
    <property type="entry name" value="LYSINE-SPECIFIC DEMETHYLASE"/>
    <property type="match status" value="1"/>
</dbReference>
<dbReference type="EMBL" id="LGRX02007320">
    <property type="protein sequence ID" value="KAK3275273.1"/>
    <property type="molecule type" value="Genomic_DNA"/>
</dbReference>
<evidence type="ECO:0000256" key="1">
    <source>
        <dbReference type="SAM" id="Coils"/>
    </source>
</evidence>
<evidence type="ECO:0000259" key="3">
    <source>
        <dbReference type="PROSITE" id="PS51184"/>
    </source>
</evidence>
<keyword evidence="1" id="KW-0175">Coiled coil</keyword>
<dbReference type="InterPro" id="IPR010919">
    <property type="entry name" value="SAND-like_dom_sf"/>
</dbReference>
<name>A0AAE0GCA2_9CHLO</name>
<dbReference type="CDD" id="cd20404">
    <property type="entry name" value="Tudor_Agenet_AtEML-like"/>
    <property type="match status" value="1"/>
</dbReference>
<evidence type="ECO:0000313" key="4">
    <source>
        <dbReference type="EMBL" id="KAK3275273.1"/>
    </source>
</evidence>
<evidence type="ECO:0000313" key="5">
    <source>
        <dbReference type="Proteomes" id="UP001190700"/>
    </source>
</evidence>
<feature type="domain" description="JmjC" evidence="3">
    <location>
        <begin position="756"/>
        <end position="930"/>
    </location>
</feature>
<proteinExistence type="predicted"/>
<comment type="caution">
    <text evidence="4">The sequence shown here is derived from an EMBL/GenBank/DDBJ whole genome shotgun (WGS) entry which is preliminary data.</text>
</comment>
<protein>
    <recommendedName>
        <fullName evidence="3">JmjC domain-containing protein</fullName>
    </recommendedName>
</protein>
<organism evidence="4 5">
    <name type="scientific">Cymbomonas tetramitiformis</name>
    <dbReference type="NCBI Taxonomy" id="36881"/>
    <lineage>
        <taxon>Eukaryota</taxon>
        <taxon>Viridiplantae</taxon>
        <taxon>Chlorophyta</taxon>
        <taxon>Pyramimonadophyceae</taxon>
        <taxon>Pyramimonadales</taxon>
        <taxon>Pyramimonadaceae</taxon>
        <taxon>Cymbomonas</taxon>
    </lineage>
</organism>
<feature type="region of interest" description="Disordered" evidence="2">
    <location>
        <begin position="752"/>
        <end position="773"/>
    </location>
</feature>
<feature type="region of interest" description="Disordered" evidence="2">
    <location>
        <begin position="358"/>
        <end position="442"/>
    </location>
</feature>
<dbReference type="Gene3D" id="3.10.390.10">
    <property type="entry name" value="SAND domain-like"/>
    <property type="match status" value="1"/>
</dbReference>
<dbReference type="GO" id="GO:0005634">
    <property type="term" value="C:nucleus"/>
    <property type="evidence" value="ECO:0007669"/>
    <property type="project" value="TreeGrafter"/>
</dbReference>
<dbReference type="AlphaFoldDB" id="A0AAE0GCA2"/>
<accession>A0AAE0GCA2</accession>
<dbReference type="GO" id="GO:0010468">
    <property type="term" value="P:regulation of gene expression"/>
    <property type="evidence" value="ECO:0007669"/>
    <property type="project" value="TreeGrafter"/>
</dbReference>
<dbReference type="GO" id="GO:0000785">
    <property type="term" value="C:chromatin"/>
    <property type="evidence" value="ECO:0007669"/>
    <property type="project" value="TreeGrafter"/>
</dbReference>
<keyword evidence="5" id="KW-1185">Reference proteome</keyword>
<dbReference type="Pfam" id="PF02373">
    <property type="entry name" value="JmjC"/>
    <property type="match status" value="1"/>
</dbReference>
<dbReference type="Proteomes" id="UP001190700">
    <property type="component" value="Unassembled WGS sequence"/>
</dbReference>
<reference evidence="4 5" key="1">
    <citation type="journal article" date="2015" name="Genome Biol. Evol.">
        <title>Comparative Genomics of a Bacterivorous Green Alga Reveals Evolutionary Causalities and Consequences of Phago-Mixotrophic Mode of Nutrition.</title>
        <authorList>
            <person name="Burns J.A."/>
            <person name="Paasch A."/>
            <person name="Narechania A."/>
            <person name="Kim E."/>
        </authorList>
    </citation>
    <scope>NUCLEOTIDE SEQUENCE [LARGE SCALE GENOMIC DNA]</scope>
    <source>
        <strain evidence="4 5">PLY_AMNH</strain>
    </source>
</reference>
<dbReference type="SMART" id="SM00558">
    <property type="entry name" value="JmjC"/>
    <property type="match status" value="1"/>
</dbReference>
<feature type="compositionally biased region" description="Basic and acidic residues" evidence="2">
    <location>
        <begin position="403"/>
        <end position="427"/>
    </location>
</feature>
<dbReference type="GO" id="GO:0032452">
    <property type="term" value="F:histone demethylase activity"/>
    <property type="evidence" value="ECO:0007669"/>
    <property type="project" value="TreeGrafter"/>
</dbReference>
<dbReference type="SUPFAM" id="SSF51197">
    <property type="entry name" value="Clavaminate synthase-like"/>
    <property type="match status" value="1"/>
</dbReference>